<dbReference type="InterPro" id="IPR050710">
    <property type="entry name" value="Band7/mec-2_domain"/>
</dbReference>
<evidence type="ECO:0000259" key="7">
    <source>
        <dbReference type="SMART" id="SM00244"/>
    </source>
</evidence>
<dbReference type="GO" id="GO:0005886">
    <property type="term" value="C:plasma membrane"/>
    <property type="evidence" value="ECO:0007669"/>
    <property type="project" value="UniProtKB-ARBA"/>
</dbReference>
<dbReference type="SMART" id="SM00244">
    <property type="entry name" value="PHB"/>
    <property type="match status" value="1"/>
</dbReference>
<dbReference type="CDD" id="cd08829">
    <property type="entry name" value="SPFH_paraslipin"/>
    <property type="match status" value="1"/>
</dbReference>
<dbReference type="PROSITE" id="PS01270">
    <property type="entry name" value="BAND_7"/>
    <property type="match status" value="1"/>
</dbReference>
<evidence type="ECO:0000256" key="3">
    <source>
        <dbReference type="ARBA" id="ARBA00022692"/>
    </source>
</evidence>
<evidence type="ECO:0000256" key="1">
    <source>
        <dbReference type="ARBA" id="ARBA00004167"/>
    </source>
</evidence>
<dbReference type="SUPFAM" id="SSF117892">
    <property type="entry name" value="Band 7/SPFH domain"/>
    <property type="match status" value="1"/>
</dbReference>
<feature type="compositionally biased region" description="Basic and acidic residues" evidence="6">
    <location>
        <begin position="338"/>
        <end position="354"/>
    </location>
</feature>
<reference evidence="8" key="2">
    <citation type="journal article" date="2021" name="PeerJ">
        <title>Extensive microbial diversity within the chicken gut microbiome revealed by metagenomics and culture.</title>
        <authorList>
            <person name="Gilroy R."/>
            <person name="Ravi A."/>
            <person name="Getino M."/>
            <person name="Pursley I."/>
            <person name="Horton D.L."/>
            <person name="Alikhan N.F."/>
            <person name="Baker D."/>
            <person name="Gharbi K."/>
            <person name="Hall N."/>
            <person name="Watson M."/>
            <person name="Adriaenssens E.M."/>
            <person name="Foster-Nyarko E."/>
            <person name="Jarju S."/>
            <person name="Secka A."/>
            <person name="Antonio M."/>
            <person name="Oren A."/>
            <person name="Chaudhuri R.R."/>
            <person name="La Ragione R."/>
            <person name="Hildebrand F."/>
            <person name="Pallen M.J."/>
        </authorList>
    </citation>
    <scope>NUCLEOTIDE SEQUENCE</scope>
    <source>
        <strain evidence="8">CHK190-19873</strain>
    </source>
</reference>
<gene>
    <name evidence="8" type="ORF">IAB44_06800</name>
</gene>
<keyword evidence="3" id="KW-0812">Transmembrane</keyword>
<organism evidence="8 9">
    <name type="scientific">Candidatus Limivivens intestinipullorum</name>
    <dbReference type="NCBI Taxonomy" id="2840858"/>
    <lineage>
        <taxon>Bacteria</taxon>
        <taxon>Bacillati</taxon>
        <taxon>Bacillota</taxon>
        <taxon>Clostridia</taxon>
        <taxon>Lachnospirales</taxon>
        <taxon>Lachnospiraceae</taxon>
        <taxon>Lachnospiraceae incertae sedis</taxon>
        <taxon>Candidatus Limivivens</taxon>
    </lineage>
</organism>
<evidence type="ECO:0000256" key="4">
    <source>
        <dbReference type="ARBA" id="ARBA00022989"/>
    </source>
</evidence>
<keyword evidence="5" id="KW-0472">Membrane</keyword>
<dbReference type="InterPro" id="IPR036013">
    <property type="entry name" value="Band_7/SPFH_dom_sf"/>
</dbReference>
<sequence length="354" mass="39546">MEWMIVFAVIVVLLLLFSCLKIVPEAKCFVIEFLGTYKCTWQSGLHFKIPFLERISKKVSMKEQVADFPPQPVITKDNVTMNIDTVVYYKIFDPKLYTYGVEQPVVALENLTTTSLRNIVGDLELDQTLTSRDLINAQMRDVLDVATDPWGIKVHRVELKNIIPPQEIQQAMEKQMKAERDKRQTLLEADAHKQSAITRAEGDKEAKVLAAEAEKEARIALAEGEAESIRRIYEAEAAGLERLKAAGIDSSVLALKQLEALKDIADGRATKIFMPTDLTEEAARLGFAAEILGTGAAEPIDRSPKEKIKPGQPDVCCDPILNPERSRVTKKLAVQSEMPKKVGTESKEKKGERL</sequence>
<dbReference type="Gene3D" id="3.30.479.30">
    <property type="entry name" value="Band 7 domain"/>
    <property type="match status" value="1"/>
</dbReference>
<dbReference type="AlphaFoldDB" id="A0A9D1ES47"/>
<accession>A0A9D1ES47</accession>
<evidence type="ECO:0000313" key="9">
    <source>
        <dbReference type="Proteomes" id="UP000823935"/>
    </source>
</evidence>
<dbReference type="EMBL" id="DVIQ01000033">
    <property type="protein sequence ID" value="HIS31240.1"/>
    <property type="molecule type" value="Genomic_DNA"/>
</dbReference>
<keyword evidence="4" id="KW-1133">Transmembrane helix</keyword>
<evidence type="ECO:0000313" key="8">
    <source>
        <dbReference type="EMBL" id="HIS31240.1"/>
    </source>
</evidence>
<dbReference type="FunFam" id="3.30.479.30:FF:000004">
    <property type="entry name" value="Putative membrane protease family, stomatin"/>
    <property type="match status" value="1"/>
</dbReference>
<dbReference type="Pfam" id="PF01145">
    <property type="entry name" value="Band_7"/>
    <property type="match status" value="1"/>
</dbReference>
<dbReference type="PRINTS" id="PR00721">
    <property type="entry name" value="STOMATIN"/>
</dbReference>
<comment type="caution">
    <text evidence="8">The sequence shown here is derived from an EMBL/GenBank/DDBJ whole genome shotgun (WGS) entry which is preliminary data.</text>
</comment>
<reference evidence="8" key="1">
    <citation type="submission" date="2020-10" db="EMBL/GenBank/DDBJ databases">
        <authorList>
            <person name="Gilroy R."/>
        </authorList>
    </citation>
    <scope>NUCLEOTIDE SEQUENCE</scope>
    <source>
        <strain evidence="8">CHK190-19873</strain>
    </source>
</reference>
<evidence type="ECO:0000256" key="2">
    <source>
        <dbReference type="ARBA" id="ARBA00008164"/>
    </source>
</evidence>
<dbReference type="PANTHER" id="PTHR43327">
    <property type="entry name" value="STOMATIN-LIKE PROTEIN 2, MITOCHONDRIAL"/>
    <property type="match status" value="1"/>
</dbReference>
<feature type="region of interest" description="Disordered" evidence="6">
    <location>
        <begin position="333"/>
        <end position="354"/>
    </location>
</feature>
<dbReference type="Proteomes" id="UP000823935">
    <property type="component" value="Unassembled WGS sequence"/>
</dbReference>
<comment type="subcellular location">
    <subcellularLocation>
        <location evidence="1">Membrane</location>
        <topology evidence="1">Single-pass membrane protein</topology>
    </subcellularLocation>
</comment>
<dbReference type="PANTHER" id="PTHR43327:SF10">
    <property type="entry name" value="STOMATIN-LIKE PROTEIN 2, MITOCHONDRIAL"/>
    <property type="match status" value="1"/>
</dbReference>
<feature type="region of interest" description="Disordered" evidence="6">
    <location>
        <begin position="299"/>
        <end position="321"/>
    </location>
</feature>
<comment type="similarity">
    <text evidence="2">Belongs to the band 7/mec-2 family.</text>
</comment>
<dbReference type="InterPro" id="IPR001107">
    <property type="entry name" value="Band_7"/>
</dbReference>
<dbReference type="InterPro" id="IPR001972">
    <property type="entry name" value="Stomatin_HflK_fam"/>
</dbReference>
<evidence type="ECO:0000256" key="6">
    <source>
        <dbReference type="SAM" id="MobiDB-lite"/>
    </source>
</evidence>
<feature type="domain" description="Band 7" evidence="7">
    <location>
        <begin position="18"/>
        <end position="176"/>
    </location>
</feature>
<dbReference type="GO" id="GO:0098552">
    <property type="term" value="C:side of membrane"/>
    <property type="evidence" value="ECO:0007669"/>
    <property type="project" value="UniProtKB-ARBA"/>
</dbReference>
<name>A0A9D1ES47_9FIRM</name>
<protein>
    <submittedName>
        <fullName evidence="8">SPFH/Band 7/PHB domain protein</fullName>
    </submittedName>
</protein>
<evidence type="ECO:0000256" key="5">
    <source>
        <dbReference type="ARBA" id="ARBA00023136"/>
    </source>
</evidence>
<dbReference type="InterPro" id="IPR018080">
    <property type="entry name" value="Band_7/stomatin-like_CS"/>
</dbReference>
<proteinExistence type="inferred from homology"/>
<feature type="compositionally biased region" description="Basic and acidic residues" evidence="6">
    <location>
        <begin position="299"/>
        <end position="309"/>
    </location>
</feature>